<evidence type="ECO:0000256" key="1">
    <source>
        <dbReference type="SAM" id="MobiDB-lite"/>
    </source>
</evidence>
<protein>
    <submittedName>
        <fullName evidence="2">Histone H1x-like protein</fullName>
    </submittedName>
</protein>
<sequence>GPVRGARPRVWWCPGGAMREASGRGRGSKKHKLALAPDQAVVVLNVVRHGAIKGERSALLTRAQRARPASFGDGSGSSSRGAPLADLSAP</sequence>
<organism evidence="2">
    <name type="scientific">Mustela putorius furo</name>
    <name type="common">European domestic ferret</name>
    <name type="synonym">Mustela furo</name>
    <dbReference type="NCBI Taxonomy" id="9669"/>
    <lineage>
        <taxon>Eukaryota</taxon>
        <taxon>Metazoa</taxon>
        <taxon>Chordata</taxon>
        <taxon>Craniata</taxon>
        <taxon>Vertebrata</taxon>
        <taxon>Euteleostomi</taxon>
        <taxon>Mammalia</taxon>
        <taxon>Eutheria</taxon>
        <taxon>Laurasiatheria</taxon>
        <taxon>Carnivora</taxon>
        <taxon>Caniformia</taxon>
        <taxon>Musteloidea</taxon>
        <taxon>Mustelidae</taxon>
        <taxon>Mustelinae</taxon>
        <taxon>Mustela</taxon>
    </lineage>
</organism>
<accession>G9L0S2</accession>
<dbReference type="EMBL" id="JP022153">
    <property type="protein sequence ID" value="AES10751.1"/>
    <property type="molecule type" value="mRNA"/>
</dbReference>
<feature type="non-terminal residue" evidence="2">
    <location>
        <position position="1"/>
    </location>
</feature>
<name>G9L0S2_MUSPF</name>
<feature type="compositionally biased region" description="Low complexity" evidence="1">
    <location>
        <begin position="70"/>
        <end position="81"/>
    </location>
</feature>
<reference evidence="2" key="1">
    <citation type="journal article" date="2013" name="J. Virol.">
        <title>Sequencing, annotation, and characterization of the influenza ferret infectome.</title>
        <authorList>
            <person name="Leon A.J."/>
            <person name="Banner D."/>
            <person name="Xu L."/>
            <person name="Ran L."/>
            <person name="Peng Z."/>
            <person name="Yi K."/>
            <person name="Chen C."/>
            <person name="Xu F."/>
            <person name="Huang J."/>
            <person name="Zhao Z."/>
            <person name="Lin Z."/>
            <person name="Huang S.H."/>
            <person name="Fang Y."/>
            <person name="Kelvin A.A."/>
            <person name="Ross T.M."/>
            <person name="Farooqui A."/>
            <person name="Kelvin D.J."/>
        </authorList>
    </citation>
    <scope>NUCLEOTIDE SEQUENCE</scope>
    <source>
        <tissue evidence="2">Lungs</tissue>
    </source>
</reference>
<feature type="region of interest" description="Disordered" evidence="1">
    <location>
        <begin position="59"/>
        <end position="90"/>
    </location>
</feature>
<feature type="non-terminal residue" evidence="2">
    <location>
        <position position="90"/>
    </location>
</feature>
<proteinExistence type="evidence at transcript level"/>
<evidence type="ECO:0000313" key="2">
    <source>
        <dbReference type="EMBL" id="AES10751.1"/>
    </source>
</evidence>
<dbReference type="AlphaFoldDB" id="G9L0S2"/>